<dbReference type="GO" id="GO:0022857">
    <property type="term" value="F:transmembrane transporter activity"/>
    <property type="evidence" value="ECO:0007669"/>
    <property type="project" value="UniProtKB-UniRule"/>
</dbReference>
<dbReference type="Proteomes" id="UP000562254">
    <property type="component" value="Unassembled WGS sequence"/>
</dbReference>
<keyword evidence="5 9" id="KW-0812">Transmembrane</keyword>
<evidence type="ECO:0000256" key="8">
    <source>
        <dbReference type="ARBA" id="ARBA00038436"/>
    </source>
</evidence>
<evidence type="ECO:0000256" key="1">
    <source>
        <dbReference type="ARBA" id="ARBA00004429"/>
    </source>
</evidence>
<feature type="transmembrane region" description="Helical" evidence="9">
    <location>
        <begin position="21"/>
        <end position="43"/>
    </location>
</feature>
<keyword evidence="12" id="KW-1185">Reference proteome</keyword>
<comment type="caution">
    <text evidence="11">The sequence shown here is derived from an EMBL/GenBank/DDBJ whole genome shotgun (WGS) entry which is preliminary data.</text>
</comment>
<sequence>MDFAPPAEAAHRGVIGRIDSLVVGVLGIAALSLASVNVALRTFAPQHAIEWGDEVQVYLVVWAVCLSFAAVTAADRHVKADLFVGMMPQPVQRALGLLGDVLGLVMAGILCWLAILVTHESWDFGDVSTTTLRFPLWIYQASLPVGMGLMAFTYLMRVLARLGLGRRGN</sequence>
<dbReference type="GO" id="GO:0015740">
    <property type="term" value="P:C4-dicarboxylate transport"/>
    <property type="evidence" value="ECO:0007669"/>
    <property type="project" value="TreeGrafter"/>
</dbReference>
<keyword evidence="2 9" id="KW-0813">Transport</keyword>
<proteinExistence type="inferred from homology"/>
<keyword evidence="7 9" id="KW-0472">Membrane</keyword>
<evidence type="ECO:0000256" key="5">
    <source>
        <dbReference type="ARBA" id="ARBA00022692"/>
    </source>
</evidence>
<evidence type="ECO:0000313" key="11">
    <source>
        <dbReference type="EMBL" id="MBB5689685.1"/>
    </source>
</evidence>
<dbReference type="EMBL" id="JACIJE010000004">
    <property type="protein sequence ID" value="MBB5689685.1"/>
    <property type="molecule type" value="Genomic_DNA"/>
</dbReference>
<gene>
    <name evidence="11" type="ORF">FHS88_001810</name>
</gene>
<dbReference type="AlphaFoldDB" id="A0A840XM65"/>
<comment type="function">
    <text evidence="9">Part of the tripartite ATP-independent periplasmic (TRAP) transport system.</text>
</comment>
<evidence type="ECO:0000256" key="3">
    <source>
        <dbReference type="ARBA" id="ARBA00022475"/>
    </source>
</evidence>
<dbReference type="GO" id="GO:0005886">
    <property type="term" value="C:plasma membrane"/>
    <property type="evidence" value="ECO:0007669"/>
    <property type="project" value="UniProtKB-SubCell"/>
</dbReference>
<comment type="similarity">
    <text evidence="8 9">Belongs to the TRAP transporter small permease family.</text>
</comment>
<evidence type="ECO:0000256" key="6">
    <source>
        <dbReference type="ARBA" id="ARBA00022989"/>
    </source>
</evidence>
<evidence type="ECO:0000256" key="4">
    <source>
        <dbReference type="ARBA" id="ARBA00022519"/>
    </source>
</evidence>
<evidence type="ECO:0000256" key="2">
    <source>
        <dbReference type="ARBA" id="ARBA00022448"/>
    </source>
</evidence>
<comment type="subcellular location">
    <subcellularLocation>
        <location evidence="1 9">Cell inner membrane</location>
        <topology evidence="1 9">Multi-pass membrane protein</topology>
    </subcellularLocation>
</comment>
<keyword evidence="3" id="KW-1003">Cell membrane</keyword>
<feature type="domain" description="Tripartite ATP-independent periplasmic transporters DctQ component" evidence="10">
    <location>
        <begin position="34"/>
        <end position="161"/>
    </location>
</feature>
<evidence type="ECO:0000313" key="12">
    <source>
        <dbReference type="Proteomes" id="UP000562254"/>
    </source>
</evidence>
<keyword evidence="4 9" id="KW-0997">Cell inner membrane</keyword>
<evidence type="ECO:0000256" key="7">
    <source>
        <dbReference type="ARBA" id="ARBA00023136"/>
    </source>
</evidence>
<evidence type="ECO:0000259" key="10">
    <source>
        <dbReference type="Pfam" id="PF04290"/>
    </source>
</evidence>
<comment type="subunit">
    <text evidence="9">The complex comprises the extracytoplasmic solute receptor protein and the two transmembrane proteins.</text>
</comment>
<protein>
    <recommendedName>
        <fullName evidence="9">TRAP transporter small permease protein</fullName>
    </recommendedName>
</protein>
<dbReference type="Pfam" id="PF04290">
    <property type="entry name" value="DctQ"/>
    <property type="match status" value="1"/>
</dbReference>
<evidence type="ECO:0000256" key="9">
    <source>
        <dbReference type="RuleBase" id="RU369079"/>
    </source>
</evidence>
<reference evidence="11 12" key="1">
    <citation type="submission" date="2020-08" db="EMBL/GenBank/DDBJ databases">
        <title>Genomic Encyclopedia of Type Strains, Phase IV (KMG-IV): sequencing the most valuable type-strain genomes for metagenomic binning, comparative biology and taxonomic classification.</title>
        <authorList>
            <person name="Goeker M."/>
        </authorList>
    </citation>
    <scope>NUCLEOTIDE SEQUENCE [LARGE SCALE GENOMIC DNA]</scope>
    <source>
        <strain evidence="11 12">DSM 25895</strain>
    </source>
</reference>
<dbReference type="InterPro" id="IPR055348">
    <property type="entry name" value="DctQ"/>
</dbReference>
<accession>A0A840XM65</accession>
<keyword evidence="6 9" id="KW-1133">Transmembrane helix</keyword>
<dbReference type="InterPro" id="IPR007387">
    <property type="entry name" value="TRAP_DctQ"/>
</dbReference>
<organism evidence="11 12">
    <name type="scientific">Neoroseomonas alkaliterrae</name>
    <dbReference type="NCBI Taxonomy" id="1452450"/>
    <lineage>
        <taxon>Bacteria</taxon>
        <taxon>Pseudomonadati</taxon>
        <taxon>Pseudomonadota</taxon>
        <taxon>Alphaproteobacteria</taxon>
        <taxon>Acetobacterales</taxon>
        <taxon>Acetobacteraceae</taxon>
        <taxon>Neoroseomonas</taxon>
    </lineage>
</organism>
<feature type="transmembrane region" description="Helical" evidence="9">
    <location>
        <begin position="137"/>
        <end position="160"/>
    </location>
</feature>
<dbReference type="PANTHER" id="PTHR35011">
    <property type="entry name" value="2,3-DIKETO-L-GULONATE TRAP TRANSPORTER SMALL PERMEASE PROTEIN YIAM"/>
    <property type="match status" value="1"/>
</dbReference>
<feature type="transmembrane region" description="Helical" evidence="9">
    <location>
        <begin position="55"/>
        <end position="74"/>
    </location>
</feature>
<dbReference type="PANTHER" id="PTHR35011:SF10">
    <property type="entry name" value="TRAP TRANSPORTER SMALL PERMEASE PROTEIN"/>
    <property type="match status" value="1"/>
</dbReference>
<feature type="transmembrane region" description="Helical" evidence="9">
    <location>
        <begin position="95"/>
        <end position="117"/>
    </location>
</feature>
<name>A0A840XM65_9PROT</name>
<dbReference type="RefSeq" id="WP_184483721.1">
    <property type="nucleotide sequence ID" value="NZ_JAAEDJ010000036.1"/>
</dbReference>